<dbReference type="EMBL" id="JARKIF010000003">
    <property type="protein sequence ID" value="KAJ7643564.1"/>
    <property type="molecule type" value="Genomic_DNA"/>
</dbReference>
<evidence type="ECO:0000313" key="1">
    <source>
        <dbReference type="EMBL" id="KAJ7643564.1"/>
    </source>
</evidence>
<organism evidence="1 2">
    <name type="scientific">Roridomyces roridus</name>
    <dbReference type="NCBI Taxonomy" id="1738132"/>
    <lineage>
        <taxon>Eukaryota</taxon>
        <taxon>Fungi</taxon>
        <taxon>Dikarya</taxon>
        <taxon>Basidiomycota</taxon>
        <taxon>Agaricomycotina</taxon>
        <taxon>Agaricomycetes</taxon>
        <taxon>Agaricomycetidae</taxon>
        <taxon>Agaricales</taxon>
        <taxon>Marasmiineae</taxon>
        <taxon>Mycenaceae</taxon>
        <taxon>Roridomyces</taxon>
    </lineage>
</organism>
<sequence length="243" mass="26732">MGRLVARSIGAARGHPESSQSCRCCTGACRPELHSLDSAGSLFLLRVCHVSRLVEPQWLGLRGKRNLCTCLVSSATRSRCSGWIVGSGAVLGARFLTVAPPQHLPLLSRRLCRPYINADAPPSPFVHFSALFARASREDIRARVGTKLLCSSACSGRRSSVVDVHLLTVWPSCAVARPRRLSSHEPWYIYHVHIHLPRALVSMRRCSSSRTYLASRSFADILRTLSSRESHLSVMLPCYSSGL</sequence>
<keyword evidence="2" id="KW-1185">Reference proteome</keyword>
<name>A0AAD7FWM8_9AGAR</name>
<dbReference type="AlphaFoldDB" id="A0AAD7FWM8"/>
<gene>
    <name evidence="1" type="ORF">FB45DRAFT_278049</name>
</gene>
<accession>A0AAD7FWM8</accession>
<dbReference type="Proteomes" id="UP001221142">
    <property type="component" value="Unassembled WGS sequence"/>
</dbReference>
<comment type="caution">
    <text evidence="1">The sequence shown here is derived from an EMBL/GenBank/DDBJ whole genome shotgun (WGS) entry which is preliminary data.</text>
</comment>
<evidence type="ECO:0000313" key="2">
    <source>
        <dbReference type="Proteomes" id="UP001221142"/>
    </source>
</evidence>
<reference evidence="1" key="1">
    <citation type="submission" date="2023-03" db="EMBL/GenBank/DDBJ databases">
        <title>Massive genome expansion in bonnet fungi (Mycena s.s.) driven by repeated elements and novel gene families across ecological guilds.</title>
        <authorList>
            <consortium name="Lawrence Berkeley National Laboratory"/>
            <person name="Harder C.B."/>
            <person name="Miyauchi S."/>
            <person name="Viragh M."/>
            <person name="Kuo A."/>
            <person name="Thoen E."/>
            <person name="Andreopoulos B."/>
            <person name="Lu D."/>
            <person name="Skrede I."/>
            <person name="Drula E."/>
            <person name="Henrissat B."/>
            <person name="Morin E."/>
            <person name="Kohler A."/>
            <person name="Barry K."/>
            <person name="LaButti K."/>
            <person name="Morin E."/>
            <person name="Salamov A."/>
            <person name="Lipzen A."/>
            <person name="Mereny Z."/>
            <person name="Hegedus B."/>
            <person name="Baldrian P."/>
            <person name="Stursova M."/>
            <person name="Weitz H."/>
            <person name="Taylor A."/>
            <person name="Grigoriev I.V."/>
            <person name="Nagy L.G."/>
            <person name="Martin F."/>
            <person name="Kauserud H."/>
        </authorList>
    </citation>
    <scope>NUCLEOTIDE SEQUENCE</scope>
    <source>
        <strain evidence="1">9284</strain>
    </source>
</reference>
<protein>
    <submittedName>
        <fullName evidence="1">Uncharacterized protein</fullName>
    </submittedName>
</protein>
<proteinExistence type="predicted"/>